<comment type="subcellular location">
    <subcellularLocation>
        <location evidence="1">Cell membrane</location>
        <topology evidence="1">Multi-pass membrane protein</topology>
    </subcellularLocation>
</comment>
<dbReference type="InterPro" id="IPR001734">
    <property type="entry name" value="Na/solute_symporter"/>
</dbReference>
<evidence type="ECO:0000256" key="10">
    <source>
        <dbReference type="ARBA" id="ARBA00023180"/>
    </source>
</evidence>
<evidence type="ECO:0000256" key="14">
    <source>
        <dbReference type="SAM" id="Phobius"/>
    </source>
</evidence>
<dbReference type="GeneID" id="106153880"/>
<feature type="transmembrane region" description="Helical" evidence="14">
    <location>
        <begin position="12"/>
        <end position="33"/>
    </location>
</feature>
<evidence type="ECO:0000256" key="2">
    <source>
        <dbReference type="ARBA" id="ARBA00006434"/>
    </source>
</evidence>
<feature type="transmembrane region" description="Helical" evidence="14">
    <location>
        <begin position="280"/>
        <end position="305"/>
    </location>
</feature>
<dbReference type="GO" id="GO:0015293">
    <property type="term" value="F:symporter activity"/>
    <property type="evidence" value="ECO:0007669"/>
    <property type="project" value="TreeGrafter"/>
</dbReference>
<evidence type="ECO:0000313" key="16">
    <source>
        <dbReference type="RefSeq" id="XP_013383465.1"/>
    </source>
</evidence>
<gene>
    <name evidence="16" type="primary">LOC106153880</name>
</gene>
<feature type="transmembrane region" description="Helical" evidence="14">
    <location>
        <begin position="387"/>
        <end position="407"/>
    </location>
</feature>
<dbReference type="InterPro" id="IPR051163">
    <property type="entry name" value="Sodium:Solute_Symporter_SSF"/>
</dbReference>
<keyword evidence="3" id="KW-0813">Transport</keyword>
<dbReference type="GO" id="GO:0098660">
    <property type="term" value="P:inorganic ion transmembrane transport"/>
    <property type="evidence" value="ECO:0007669"/>
    <property type="project" value="UniProtKB-ARBA"/>
</dbReference>
<keyword evidence="10" id="KW-0325">Glycoprotein</keyword>
<dbReference type="OrthoDB" id="6132759at2759"/>
<evidence type="ECO:0000256" key="12">
    <source>
        <dbReference type="ARBA" id="ARBA00036099"/>
    </source>
</evidence>
<protein>
    <submittedName>
        <fullName evidence="16">Sodium-coupled monocarboxylate transporter 1</fullName>
    </submittedName>
</protein>
<dbReference type="PROSITE" id="PS00456">
    <property type="entry name" value="NA_SOLUT_SYMP_1"/>
    <property type="match status" value="1"/>
</dbReference>
<dbReference type="AlphaFoldDB" id="A0A1S3HBT5"/>
<feature type="transmembrane region" description="Helical" evidence="14">
    <location>
        <begin position="191"/>
        <end position="211"/>
    </location>
</feature>
<accession>A0A1S3HBT5</accession>
<dbReference type="KEGG" id="lak:106153880"/>
<comment type="catalytic activity">
    <reaction evidence="12">
        <text>iodide(out) + 2 Na(+)(out) = iodide(in) + 2 Na(+)(in)</text>
        <dbReference type="Rhea" id="RHEA:71207"/>
        <dbReference type="ChEBI" id="CHEBI:16382"/>
        <dbReference type="ChEBI" id="CHEBI:29101"/>
    </reaction>
</comment>
<dbReference type="Gene3D" id="1.20.1730.10">
    <property type="entry name" value="Sodium/glucose cotransporter"/>
    <property type="match status" value="1"/>
</dbReference>
<evidence type="ECO:0000256" key="4">
    <source>
        <dbReference type="ARBA" id="ARBA00022475"/>
    </source>
</evidence>
<evidence type="ECO:0000256" key="13">
    <source>
        <dbReference type="RuleBase" id="RU362091"/>
    </source>
</evidence>
<evidence type="ECO:0000256" key="9">
    <source>
        <dbReference type="ARBA" id="ARBA00023136"/>
    </source>
</evidence>
<keyword evidence="8" id="KW-0406">Ion transport</keyword>
<keyword evidence="4" id="KW-1003">Cell membrane</keyword>
<feature type="transmembrane region" description="Helical" evidence="14">
    <location>
        <begin position="556"/>
        <end position="580"/>
    </location>
</feature>
<keyword evidence="11" id="KW-0739">Sodium transport</keyword>
<dbReference type="GO" id="GO:0015075">
    <property type="term" value="F:monoatomic ion transmembrane transporter activity"/>
    <property type="evidence" value="ECO:0007669"/>
    <property type="project" value="UniProtKB-ARBA"/>
</dbReference>
<evidence type="ECO:0000256" key="1">
    <source>
        <dbReference type="ARBA" id="ARBA00004651"/>
    </source>
</evidence>
<dbReference type="NCBIfam" id="TIGR00813">
    <property type="entry name" value="sss"/>
    <property type="match status" value="1"/>
</dbReference>
<sequence length="640" mass="69406">MTVVLRNTLGVVDYIVIVVILLISIAIGIYFSLTGGHQRTTKEYLLADKKMNLLPVTLSLIVSYYSAISILGYPAEVFLYGSQLALFNISSIVSFVIVAVFFIPFIRGLRLVSAFQYVKRRYKSRAVQKLSSGLGILVTVFYLGTATYAPALAIEAVTGVPLWASIVVIMAVSTLYTSLGGMKAVLWTDALQFFIMIAGILVVLIKGWVTIGGPTIMWETSVAGQRANFFDFDPSPTTRHTFWGIVVGGTCLGVIHNCFSQANVQRISSVKSDRQARIALLAKTPFYLLLTIPLLLISFTVYTYYVQLRCNPVKEKIITSANQLLPHFVMEVMADLPGIPGLFVSSLLSGSLSSNSSSLNGIAALAWEDFFKDINFLAKRAEKTRALISKLTVVVAGCVGTAIAFLAAKMGGPIMQISLSLFGSVNGPLSGIFLLGALFPWANWIGAFTGGLCGIVMCAWTICGSMVHKVHSYSPPVPAVPSGGCFPGNASRLGSTLYNTSLLSYMSETVNSTVYYLEDTMSSVTLDTATNSTVASLVSKSGPFYMGLDNLYAVSYIHYALFGVLTVLVVGMAVSAATGFTDPQDVDPVLILPFIRRFVYGKNYEMKMKIDMEMDDTSISLMSGRRVQEFRDSTKTESST</sequence>
<dbReference type="InterPro" id="IPR018212">
    <property type="entry name" value="Na/solute_symporter_CS"/>
</dbReference>
<organism evidence="15 16">
    <name type="scientific">Lingula anatina</name>
    <name type="common">Brachiopod</name>
    <name type="synonym">Lingula unguis</name>
    <dbReference type="NCBI Taxonomy" id="7574"/>
    <lineage>
        <taxon>Eukaryota</taxon>
        <taxon>Metazoa</taxon>
        <taxon>Spiralia</taxon>
        <taxon>Lophotrochozoa</taxon>
        <taxon>Brachiopoda</taxon>
        <taxon>Linguliformea</taxon>
        <taxon>Lingulata</taxon>
        <taxon>Lingulida</taxon>
        <taxon>Linguloidea</taxon>
        <taxon>Lingulidae</taxon>
        <taxon>Lingula</taxon>
    </lineage>
</organism>
<evidence type="ECO:0000256" key="3">
    <source>
        <dbReference type="ARBA" id="ARBA00022448"/>
    </source>
</evidence>
<feature type="transmembrane region" description="Helical" evidence="14">
    <location>
        <begin position="160"/>
        <end position="179"/>
    </location>
</feature>
<evidence type="ECO:0000256" key="8">
    <source>
        <dbReference type="ARBA" id="ARBA00023065"/>
    </source>
</evidence>
<keyword evidence="9 14" id="KW-0472">Membrane</keyword>
<evidence type="ECO:0000256" key="7">
    <source>
        <dbReference type="ARBA" id="ARBA00023053"/>
    </source>
</evidence>
<dbReference type="RefSeq" id="XP_013383465.1">
    <property type="nucleotide sequence ID" value="XM_013528011.1"/>
</dbReference>
<proteinExistence type="inferred from homology"/>
<feature type="transmembrane region" description="Helical" evidence="14">
    <location>
        <begin position="53"/>
        <end position="73"/>
    </location>
</feature>
<dbReference type="Pfam" id="PF00474">
    <property type="entry name" value="SSF"/>
    <property type="match status" value="1"/>
</dbReference>
<dbReference type="InParanoid" id="A0A1S3HBT5"/>
<name>A0A1S3HBT5_LINAN</name>
<keyword evidence="6 14" id="KW-1133">Transmembrane helix</keyword>
<dbReference type="GO" id="GO:0005886">
    <property type="term" value="C:plasma membrane"/>
    <property type="evidence" value="ECO:0007669"/>
    <property type="project" value="UniProtKB-SubCell"/>
</dbReference>
<dbReference type="GO" id="GO:0006814">
    <property type="term" value="P:sodium ion transport"/>
    <property type="evidence" value="ECO:0007669"/>
    <property type="project" value="UniProtKB-KW"/>
</dbReference>
<dbReference type="PANTHER" id="PTHR42985:SF40">
    <property type="entry name" value="LD47995P-RELATED"/>
    <property type="match status" value="1"/>
</dbReference>
<evidence type="ECO:0000313" key="15">
    <source>
        <dbReference type="Proteomes" id="UP000085678"/>
    </source>
</evidence>
<feature type="transmembrane region" description="Helical" evidence="14">
    <location>
        <begin position="444"/>
        <end position="463"/>
    </location>
</feature>
<evidence type="ECO:0000256" key="5">
    <source>
        <dbReference type="ARBA" id="ARBA00022692"/>
    </source>
</evidence>
<feature type="transmembrane region" description="Helical" evidence="14">
    <location>
        <begin position="419"/>
        <end position="438"/>
    </location>
</feature>
<dbReference type="PANTHER" id="PTHR42985">
    <property type="entry name" value="SODIUM-COUPLED MONOCARBOXYLATE TRANSPORTER"/>
    <property type="match status" value="1"/>
</dbReference>
<keyword evidence="5 14" id="KW-0812">Transmembrane</keyword>
<dbReference type="Proteomes" id="UP000085678">
    <property type="component" value="Unplaced"/>
</dbReference>
<keyword evidence="7" id="KW-0915">Sodium</keyword>
<comment type="similarity">
    <text evidence="2 13">Belongs to the sodium:solute symporter (SSF) (TC 2.A.21) family.</text>
</comment>
<keyword evidence="15" id="KW-1185">Reference proteome</keyword>
<dbReference type="InterPro" id="IPR038377">
    <property type="entry name" value="Na/Glc_symporter_sf"/>
</dbReference>
<feature type="transmembrane region" description="Helical" evidence="14">
    <location>
        <begin position="85"/>
        <end position="109"/>
    </location>
</feature>
<evidence type="ECO:0000256" key="11">
    <source>
        <dbReference type="ARBA" id="ARBA00023201"/>
    </source>
</evidence>
<evidence type="ECO:0000256" key="6">
    <source>
        <dbReference type="ARBA" id="ARBA00022989"/>
    </source>
</evidence>
<feature type="transmembrane region" description="Helical" evidence="14">
    <location>
        <begin position="130"/>
        <end position="154"/>
    </location>
</feature>
<dbReference type="PROSITE" id="PS50283">
    <property type="entry name" value="NA_SOLUT_SYMP_3"/>
    <property type="match status" value="1"/>
</dbReference>
<reference evidence="16" key="1">
    <citation type="submission" date="2025-08" db="UniProtKB">
        <authorList>
            <consortium name="RefSeq"/>
        </authorList>
    </citation>
    <scope>IDENTIFICATION</scope>
    <source>
        <tissue evidence="16">Gonads</tissue>
    </source>
</reference>